<organism evidence="2 3">
    <name type="scientific">Gigaspora margarita</name>
    <dbReference type="NCBI Taxonomy" id="4874"/>
    <lineage>
        <taxon>Eukaryota</taxon>
        <taxon>Fungi</taxon>
        <taxon>Fungi incertae sedis</taxon>
        <taxon>Mucoromycota</taxon>
        <taxon>Glomeromycotina</taxon>
        <taxon>Glomeromycetes</taxon>
        <taxon>Diversisporales</taxon>
        <taxon>Gigasporaceae</taxon>
        <taxon>Gigaspora</taxon>
    </lineage>
</organism>
<dbReference type="Proteomes" id="UP000789901">
    <property type="component" value="Unassembled WGS sequence"/>
</dbReference>
<evidence type="ECO:0000256" key="1">
    <source>
        <dbReference type="SAM" id="MobiDB-lite"/>
    </source>
</evidence>
<feature type="compositionally biased region" description="Basic and acidic residues" evidence="1">
    <location>
        <begin position="30"/>
        <end position="53"/>
    </location>
</feature>
<dbReference type="EMBL" id="CAJVQB010000346">
    <property type="protein sequence ID" value="CAG8483360.1"/>
    <property type="molecule type" value="Genomic_DNA"/>
</dbReference>
<evidence type="ECO:0000313" key="3">
    <source>
        <dbReference type="Proteomes" id="UP000789901"/>
    </source>
</evidence>
<protein>
    <submittedName>
        <fullName evidence="2">9081_t:CDS:1</fullName>
    </submittedName>
</protein>
<gene>
    <name evidence="2" type="ORF">GMARGA_LOCUS1353</name>
</gene>
<sequence>MRQTDKRRKIKEKKNKIRPDKENVNPSGSKSKEKEHSGKVAGKRIAEKNRKIESGKILKDCSRTIKAWLVSNIKLA</sequence>
<proteinExistence type="predicted"/>
<evidence type="ECO:0000313" key="2">
    <source>
        <dbReference type="EMBL" id="CAG8483360.1"/>
    </source>
</evidence>
<name>A0ABM8VZ40_GIGMA</name>
<comment type="caution">
    <text evidence="2">The sequence shown here is derived from an EMBL/GenBank/DDBJ whole genome shotgun (WGS) entry which is preliminary data.</text>
</comment>
<keyword evidence="3" id="KW-1185">Reference proteome</keyword>
<reference evidence="2 3" key="1">
    <citation type="submission" date="2021-06" db="EMBL/GenBank/DDBJ databases">
        <authorList>
            <person name="Kallberg Y."/>
            <person name="Tangrot J."/>
            <person name="Rosling A."/>
        </authorList>
    </citation>
    <scope>NUCLEOTIDE SEQUENCE [LARGE SCALE GENOMIC DNA]</scope>
    <source>
        <strain evidence="2 3">120-4 pot B 10/14</strain>
    </source>
</reference>
<feature type="compositionally biased region" description="Basic residues" evidence="1">
    <location>
        <begin position="1"/>
        <end position="16"/>
    </location>
</feature>
<accession>A0ABM8VZ40</accession>
<feature type="region of interest" description="Disordered" evidence="1">
    <location>
        <begin position="1"/>
        <end position="53"/>
    </location>
</feature>